<sequence length="198" mass="22333">MTRILPTARPALNKGTNKQRCFNKCALDLKTTSDRGLCKPIWPDKWATGIHWTPLESTWIMVRLGLGRRSHELKVCAQYFEFMFRCSKKSGYQMEEDCLTYLQVALPSLLFPSHVYHKPRSTILKMDLEIVKNFLGSSSPEDGLEPDGDHRELPGVIIMDLFKLLDNHGGELADLVSLNASDIKTVLKILGSDSPSPM</sequence>
<organism evidence="2">
    <name type="scientific">Laccaria bicolor (strain S238N-H82 / ATCC MYA-4686)</name>
    <name type="common">Bicoloured deceiver</name>
    <name type="synonym">Laccaria laccata var. bicolor</name>
    <dbReference type="NCBI Taxonomy" id="486041"/>
    <lineage>
        <taxon>Eukaryota</taxon>
        <taxon>Fungi</taxon>
        <taxon>Dikarya</taxon>
        <taxon>Basidiomycota</taxon>
        <taxon>Agaricomycotina</taxon>
        <taxon>Agaricomycetes</taxon>
        <taxon>Agaricomycetidae</taxon>
        <taxon>Agaricales</taxon>
        <taxon>Agaricineae</taxon>
        <taxon>Hydnangiaceae</taxon>
        <taxon>Laccaria</taxon>
    </lineage>
</organism>
<dbReference type="EMBL" id="DS547119">
    <property type="protein sequence ID" value="EDR04149.1"/>
    <property type="molecule type" value="Genomic_DNA"/>
</dbReference>
<dbReference type="GeneID" id="6080700"/>
<name>B0DM80_LACBS</name>
<dbReference type="RefSeq" id="XP_001885040.1">
    <property type="nucleotide sequence ID" value="XM_001885005.1"/>
</dbReference>
<dbReference type="Proteomes" id="UP000001194">
    <property type="component" value="Unassembled WGS sequence"/>
</dbReference>
<gene>
    <name evidence="1" type="ORF">LACBIDRAFT_330719</name>
</gene>
<accession>B0DM80</accession>
<keyword evidence="2" id="KW-1185">Reference proteome</keyword>
<dbReference type="KEGG" id="lbc:LACBIDRAFT_330719"/>
<dbReference type="HOGENOM" id="CLU_1378342_0_0_1"/>
<reference evidence="1 2" key="1">
    <citation type="journal article" date="2008" name="Nature">
        <title>The genome of Laccaria bicolor provides insights into mycorrhizal symbiosis.</title>
        <authorList>
            <person name="Martin F."/>
            <person name="Aerts A."/>
            <person name="Ahren D."/>
            <person name="Brun A."/>
            <person name="Danchin E.G.J."/>
            <person name="Duchaussoy F."/>
            <person name="Gibon J."/>
            <person name="Kohler A."/>
            <person name="Lindquist E."/>
            <person name="Pereda V."/>
            <person name="Salamov A."/>
            <person name="Shapiro H.J."/>
            <person name="Wuyts J."/>
            <person name="Blaudez D."/>
            <person name="Buee M."/>
            <person name="Brokstein P."/>
            <person name="Canbaeck B."/>
            <person name="Cohen D."/>
            <person name="Courty P.E."/>
            <person name="Coutinho P.M."/>
            <person name="Delaruelle C."/>
            <person name="Detter J.C."/>
            <person name="Deveau A."/>
            <person name="DiFazio S."/>
            <person name="Duplessis S."/>
            <person name="Fraissinet-Tachet L."/>
            <person name="Lucic E."/>
            <person name="Frey-Klett P."/>
            <person name="Fourrey C."/>
            <person name="Feussner I."/>
            <person name="Gay G."/>
            <person name="Grimwood J."/>
            <person name="Hoegger P.J."/>
            <person name="Jain P."/>
            <person name="Kilaru S."/>
            <person name="Labbe J."/>
            <person name="Lin Y.C."/>
            <person name="Legue V."/>
            <person name="Le Tacon F."/>
            <person name="Marmeisse R."/>
            <person name="Melayah D."/>
            <person name="Montanini B."/>
            <person name="Muratet M."/>
            <person name="Nehls U."/>
            <person name="Niculita-Hirzel H."/>
            <person name="Oudot-Le Secq M.P."/>
            <person name="Peter M."/>
            <person name="Quesneville H."/>
            <person name="Rajashekar B."/>
            <person name="Reich M."/>
            <person name="Rouhier N."/>
            <person name="Schmutz J."/>
            <person name="Yin T."/>
            <person name="Chalot M."/>
            <person name="Henrissat B."/>
            <person name="Kuees U."/>
            <person name="Lucas S."/>
            <person name="Van de Peer Y."/>
            <person name="Podila G.K."/>
            <person name="Polle A."/>
            <person name="Pukkila P.J."/>
            <person name="Richardson P.M."/>
            <person name="Rouze P."/>
            <person name="Sanders I.R."/>
            <person name="Stajich J.E."/>
            <person name="Tunlid A."/>
            <person name="Tuskan G."/>
            <person name="Grigoriev I.V."/>
        </authorList>
    </citation>
    <scope>NUCLEOTIDE SEQUENCE [LARGE SCALE GENOMIC DNA]</scope>
    <source>
        <strain evidence="2">S238N-H82 / ATCC MYA-4686</strain>
    </source>
</reference>
<evidence type="ECO:0000313" key="2">
    <source>
        <dbReference type="Proteomes" id="UP000001194"/>
    </source>
</evidence>
<protein>
    <submittedName>
        <fullName evidence="1">Predicted protein</fullName>
    </submittedName>
</protein>
<proteinExistence type="predicted"/>
<dbReference type="AlphaFoldDB" id="B0DM80"/>
<dbReference type="InParanoid" id="B0DM80"/>
<evidence type="ECO:0000313" key="1">
    <source>
        <dbReference type="EMBL" id="EDR04149.1"/>
    </source>
</evidence>